<evidence type="ECO:0000256" key="4">
    <source>
        <dbReference type="SAM" id="MobiDB-lite"/>
    </source>
</evidence>
<keyword evidence="2 3" id="KW-0326">Glycosidase</keyword>
<protein>
    <submittedName>
        <fullName evidence="6">Cellulase family glycosylhydrolase</fullName>
    </submittedName>
</protein>
<comment type="similarity">
    <text evidence="3">Belongs to the glycosyl hydrolase 5 (cellulase A) family.</text>
</comment>
<evidence type="ECO:0000313" key="6">
    <source>
        <dbReference type="EMBL" id="KAA3439946.1"/>
    </source>
</evidence>
<dbReference type="InterPro" id="IPR017853">
    <property type="entry name" value="GH"/>
</dbReference>
<sequence length="389" mass="44497">MKWKSLYLLALVCGLLTQGCGKKEATTQTEAKPRTVWSVDKAKAWYKDKGFIIGPNFSPSTAINQLEMWQAESFDTATINRELGWAEDLGMNTARVYLHDLLYQQDSAGFLQRVDTFLDIAQRHNIKPILVIFDSVWDPNPKLGKQREPRPHVHNSGWVQSPGSVGLQDSTQHPRLERYVKGVIRRFANDDRILAWDIWNEPDNINQGSAYGKQELPNKLDYVLPLLKKSFVWARAANPVQPVTSAVWKGNWSVEDSLTAIEKVMLDESDIITFHNYDSAQYLEQRINWLKRYGKPMICTEYMARPNGSTFQSSLPVAKKHNVGMVNWGFVDGKTQTIYPWDSWDKNYTGEPKVWFHDILRKDGTPYSQAEVDLIRSMTGVKEKAVAAQ</sequence>
<keyword evidence="1 3" id="KW-0378">Hydrolase</keyword>
<name>A0A5B6TIU9_9BACT</name>
<evidence type="ECO:0000256" key="3">
    <source>
        <dbReference type="RuleBase" id="RU361153"/>
    </source>
</evidence>
<dbReference type="OrthoDB" id="9774262at2"/>
<dbReference type="InterPro" id="IPR001547">
    <property type="entry name" value="Glyco_hydro_5"/>
</dbReference>
<dbReference type="Gene3D" id="3.20.20.80">
    <property type="entry name" value="Glycosidases"/>
    <property type="match status" value="1"/>
</dbReference>
<evidence type="ECO:0000256" key="2">
    <source>
        <dbReference type="ARBA" id="ARBA00023295"/>
    </source>
</evidence>
<feature type="compositionally biased region" description="Polar residues" evidence="4">
    <location>
        <begin position="157"/>
        <end position="170"/>
    </location>
</feature>
<proteinExistence type="inferred from homology"/>
<evidence type="ECO:0000259" key="5">
    <source>
        <dbReference type="Pfam" id="PF00150"/>
    </source>
</evidence>
<evidence type="ECO:0000313" key="7">
    <source>
        <dbReference type="Proteomes" id="UP000324133"/>
    </source>
</evidence>
<feature type="domain" description="Glycoside hydrolase family 5" evidence="5">
    <location>
        <begin position="86"/>
        <end position="328"/>
    </location>
</feature>
<accession>A0A5B6TIU9</accession>
<feature type="region of interest" description="Disordered" evidence="4">
    <location>
        <begin position="144"/>
        <end position="170"/>
    </location>
</feature>
<organism evidence="6 7">
    <name type="scientific">Rufibacter hautae</name>
    <dbReference type="NCBI Taxonomy" id="2595005"/>
    <lineage>
        <taxon>Bacteria</taxon>
        <taxon>Pseudomonadati</taxon>
        <taxon>Bacteroidota</taxon>
        <taxon>Cytophagia</taxon>
        <taxon>Cytophagales</taxon>
        <taxon>Hymenobacteraceae</taxon>
        <taxon>Rufibacter</taxon>
    </lineage>
</organism>
<dbReference type="SUPFAM" id="SSF51445">
    <property type="entry name" value="(Trans)glycosidases"/>
    <property type="match status" value="1"/>
</dbReference>
<dbReference type="GO" id="GO:0004553">
    <property type="term" value="F:hydrolase activity, hydrolyzing O-glycosyl compounds"/>
    <property type="evidence" value="ECO:0007669"/>
    <property type="project" value="InterPro"/>
</dbReference>
<reference evidence="6 7" key="1">
    <citation type="submission" date="2019-07" db="EMBL/GenBank/DDBJ databases">
        <title>Rufibacter sp. nov., isolated from lake sediment.</title>
        <authorList>
            <person name="Qu J.-H."/>
        </authorList>
    </citation>
    <scope>NUCLEOTIDE SEQUENCE [LARGE SCALE GENOMIC DNA]</scope>
    <source>
        <strain evidence="6 7">NBS58-1</strain>
    </source>
</reference>
<evidence type="ECO:0000256" key="1">
    <source>
        <dbReference type="ARBA" id="ARBA00022801"/>
    </source>
</evidence>
<dbReference type="PROSITE" id="PS51257">
    <property type="entry name" value="PROKAR_LIPOPROTEIN"/>
    <property type="match status" value="1"/>
</dbReference>
<dbReference type="Pfam" id="PF00150">
    <property type="entry name" value="Cellulase"/>
    <property type="match status" value="1"/>
</dbReference>
<keyword evidence="7" id="KW-1185">Reference proteome</keyword>
<dbReference type="RefSeq" id="WP_149089586.1">
    <property type="nucleotide sequence ID" value="NZ_VKKY01000001.1"/>
</dbReference>
<comment type="caution">
    <text evidence="6">The sequence shown here is derived from an EMBL/GenBank/DDBJ whole genome shotgun (WGS) entry which is preliminary data.</text>
</comment>
<dbReference type="GO" id="GO:0000272">
    <property type="term" value="P:polysaccharide catabolic process"/>
    <property type="evidence" value="ECO:0007669"/>
    <property type="project" value="InterPro"/>
</dbReference>
<gene>
    <name evidence="6" type="ORF">FOA19_04560</name>
</gene>
<dbReference type="Proteomes" id="UP000324133">
    <property type="component" value="Unassembled WGS sequence"/>
</dbReference>
<dbReference type="AlphaFoldDB" id="A0A5B6TIU9"/>
<dbReference type="EMBL" id="VKKY01000001">
    <property type="protein sequence ID" value="KAA3439946.1"/>
    <property type="molecule type" value="Genomic_DNA"/>
</dbReference>